<feature type="region of interest" description="Disordered" evidence="2">
    <location>
        <begin position="336"/>
        <end position="357"/>
    </location>
</feature>
<name>A0A4R0RDK5_9APHY</name>
<dbReference type="EMBL" id="RWJN01000214">
    <property type="protein sequence ID" value="TCD64793.1"/>
    <property type="molecule type" value="Genomic_DNA"/>
</dbReference>
<dbReference type="PROSITE" id="PS50006">
    <property type="entry name" value="FHA_DOMAIN"/>
    <property type="match status" value="1"/>
</dbReference>
<evidence type="ECO:0000259" key="4">
    <source>
        <dbReference type="PROSITE" id="PS50006"/>
    </source>
</evidence>
<dbReference type="OrthoDB" id="4096268at2759"/>
<proteinExistence type="predicted"/>
<dbReference type="Pfam" id="PF00498">
    <property type="entry name" value="FHA"/>
    <property type="match status" value="1"/>
</dbReference>
<feature type="compositionally biased region" description="Polar residues" evidence="2">
    <location>
        <begin position="337"/>
        <end position="350"/>
    </location>
</feature>
<evidence type="ECO:0000256" key="1">
    <source>
        <dbReference type="SAM" id="Coils"/>
    </source>
</evidence>
<dbReference type="CDD" id="cd00060">
    <property type="entry name" value="FHA"/>
    <property type="match status" value="1"/>
</dbReference>
<protein>
    <recommendedName>
        <fullName evidence="4">FHA domain-containing protein</fullName>
    </recommendedName>
</protein>
<evidence type="ECO:0000313" key="5">
    <source>
        <dbReference type="EMBL" id="TCD64793.1"/>
    </source>
</evidence>
<dbReference type="Proteomes" id="UP000292702">
    <property type="component" value="Unassembled WGS sequence"/>
</dbReference>
<keyword evidence="1" id="KW-0175">Coiled coil</keyword>
<keyword evidence="6" id="KW-1185">Reference proteome</keyword>
<feature type="region of interest" description="Disordered" evidence="2">
    <location>
        <begin position="153"/>
        <end position="188"/>
    </location>
</feature>
<dbReference type="InterPro" id="IPR050923">
    <property type="entry name" value="Cell_Proc_Reg/RNA_Proc"/>
</dbReference>
<accession>A0A4R0RDK5</accession>
<evidence type="ECO:0000313" key="6">
    <source>
        <dbReference type="Proteomes" id="UP000292702"/>
    </source>
</evidence>
<comment type="caution">
    <text evidence="5">The sequence shown here is derived from an EMBL/GenBank/DDBJ whole genome shotgun (WGS) entry which is preliminary data.</text>
</comment>
<gene>
    <name evidence="5" type="ORF">EIP91_003604</name>
</gene>
<keyword evidence="3" id="KW-1133">Transmembrane helix</keyword>
<dbReference type="InterPro" id="IPR008984">
    <property type="entry name" value="SMAD_FHA_dom_sf"/>
</dbReference>
<keyword evidence="3" id="KW-0812">Transmembrane</keyword>
<dbReference type="STRING" id="92696.A0A4R0RDK5"/>
<dbReference type="SUPFAM" id="SSF49879">
    <property type="entry name" value="SMAD/FHA domain"/>
    <property type="match status" value="1"/>
</dbReference>
<evidence type="ECO:0000256" key="3">
    <source>
        <dbReference type="SAM" id="Phobius"/>
    </source>
</evidence>
<dbReference type="SMART" id="SM00240">
    <property type="entry name" value="FHA"/>
    <property type="match status" value="1"/>
</dbReference>
<dbReference type="PANTHER" id="PTHR23308">
    <property type="entry name" value="NUCLEAR INHIBITOR OF PROTEIN PHOSPHATASE-1"/>
    <property type="match status" value="1"/>
</dbReference>
<feature type="domain" description="FHA" evidence="4">
    <location>
        <begin position="43"/>
        <end position="97"/>
    </location>
</feature>
<dbReference type="Gene3D" id="2.60.200.20">
    <property type="match status" value="1"/>
</dbReference>
<keyword evidence="3" id="KW-0472">Membrane</keyword>
<feature type="coiled-coil region" evidence="1">
    <location>
        <begin position="451"/>
        <end position="507"/>
    </location>
</feature>
<feature type="transmembrane region" description="Helical" evidence="3">
    <location>
        <begin position="560"/>
        <end position="582"/>
    </location>
</feature>
<feature type="compositionally biased region" description="Polar residues" evidence="2">
    <location>
        <begin position="161"/>
        <end position="172"/>
    </location>
</feature>
<sequence>MMDQPVTRQENGGDIVGITLTVDENGPQPAQSLKFWKSCARVVEIGRRSAQANGDACDPKHALFRCPVISRKHAKITFSEFGKVYITDLKSHHGTYIRRPGDPNAQPIAPEVPSVLADGDVLVFGKPVGKEKDLVRPITVRINLQFNHRAGEPTPVAATASRESNSTRTSSGRFGVYGQGSDDSSSYESDSEMEIEEIRPPVFPLQEPTLQSDGFEFNSLIRQASDALRRESDVLRRHILPPIPFFSFSPEPPMFSPALYHDNESSSDSNSSPEVVEIEAPITLPPIIELVESDVNPRPNDAPEVIGAWPKSPEHAAASSSSQVIVVEEDDEPLAQSFAQDSVSPYTESSVEQEDMEDDSSQLYAEANPWAALPVSDTRPSGVTTIISSVINELRAVAERNQEHSEIEPEVAAKNTGEPQLTQQDTSSVQPEDSTKQVSASAVDDRVRIAASQDLEGVKSLREELEELRTKTQQEFGEELNAVRAIRAQAEAVAAELQAERDKLVIASTNSLKRKRSVADLDEAEVPEDVDVALQTAQTGLVVPAPIAPAPKRRKIGMRIMSAVAQTTAVATLGAVAAWTALAYA</sequence>
<dbReference type="InterPro" id="IPR000253">
    <property type="entry name" value="FHA_dom"/>
</dbReference>
<evidence type="ECO:0000256" key="2">
    <source>
        <dbReference type="SAM" id="MobiDB-lite"/>
    </source>
</evidence>
<dbReference type="AlphaFoldDB" id="A0A4R0RDK5"/>
<feature type="region of interest" description="Disordered" evidence="2">
    <location>
        <begin position="400"/>
        <end position="438"/>
    </location>
</feature>
<feature type="compositionally biased region" description="Polar residues" evidence="2">
    <location>
        <begin position="417"/>
        <end position="438"/>
    </location>
</feature>
<reference evidence="5 6" key="1">
    <citation type="submission" date="2018-11" db="EMBL/GenBank/DDBJ databases">
        <title>Genome assembly of Steccherinum ochraceum LE-BIN_3174, the white-rot fungus of the Steccherinaceae family (The Residual Polyporoid clade, Polyporales, Basidiomycota).</title>
        <authorList>
            <person name="Fedorova T.V."/>
            <person name="Glazunova O.A."/>
            <person name="Landesman E.O."/>
            <person name="Moiseenko K.V."/>
            <person name="Psurtseva N.V."/>
            <person name="Savinova O.S."/>
            <person name="Shakhova N.V."/>
            <person name="Tyazhelova T.V."/>
            <person name="Vasina D.V."/>
        </authorList>
    </citation>
    <scope>NUCLEOTIDE SEQUENCE [LARGE SCALE GENOMIC DNA]</scope>
    <source>
        <strain evidence="5 6">LE-BIN_3174</strain>
    </source>
</reference>
<organism evidence="5 6">
    <name type="scientific">Steccherinum ochraceum</name>
    <dbReference type="NCBI Taxonomy" id="92696"/>
    <lineage>
        <taxon>Eukaryota</taxon>
        <taxon>Fungi</taxon>
        <taxon>Dikarya</taxon>
        <taxon>Basidiomycota</taxon>
        <taxon>Agaricomycotina</taxon>
        <taxon>Agaricomycetes</taxon>
        <taxon>Polyporales</taxon>
        <taxon>Steccherinaceae</taxon>
        <taxon>Steccherinum</taxon>
    </lineage>
</organism>